<dbReference type="InterPro" id="IPR002155">
    <property type="entry name" value="Thiolase"/>
</dbReference>
<gene>
    <name evidence="3" type="ORF">DENOEST_3656</name>
</gene>
<organism evidence="3 4">
    <name type="scientific">Denitratisoma oestradiolicum</name>
    <dbReference type="NCBI Taxonomy" id="311182"/>
    <lineage>
        <taxon>Bacteria</taxon>
        <taxon>Pseudomonadati</taxon>
        <taxon>Pseudomonadota</taxon>
        <taxon>Betaproteobacteria</taxon>
        <taxon>Nitrosomonadales</taxon>
        <taxon>Sterolibacteriaceae</taxon>
        <taxon>Denitratisoma</taxon>
    </lineage>
</organism>
<name>A0A6S6Y5R9_9PROT</name>
<dbReference type="PANTHER" id="PTHR42870:SF1">
    <property type="entry name" value="NON-SPECIFIC LIPID-TRANSFER PROTEIN-LIKE 2"/>
    <property type="match status" value="1"/>
</dbReference>
<dbReference type="KEGG" id="doe:DENOEST_3656"/>
<dbReference type="PIRSF" id="PIRSF000429">
    <property type="entry name" value="Ac-CoA_Ac_transf"/>
    <property type="match status" value="1"/>
</dbReference>
<evidence type="ECO:0000259" key="2">
    <source>
        <dbReference type="Pfam" id="PF22691"/>
    </source>
</evidence>
<dbReference type="EMBL" id="LR778301">
    <property type="protein sequence ID" value="CAB1370810.1"/>
    <property type="molecule type" value="Genomic_DNA"/>
</dbReference>
<dbReference type="SUPFAM" id="SSF53901">
    <property type="entry name" value="Thiolase-like"/>
    <property type="match status" value="2"/>
</dbReference>
<dbReference type="PANTHER" id="PTHR42870">
    <property type="entry name" value="ACETYL-COA C-ACETYLTRANSFERASE"/>
    <property type="match status" value="1"/>
</dbReference>
<dbReference type="GO" id="GO:0003988">
    <property type="term" value="F:acetyl-CoA C-acyltransferase activity"/>
    <property type="evidence" value="ECO:0007669"/>
    <property type="project" value="UniProtKB-ARBA"/>
</dbReference>
<evidence type="ECO:0000259" key="1">
    <source>
        <dbReference type="Pfam" id="PF00108"/>
    </source>
</evidence>
<dbReference type="CDD" id="cd00829">
    <property type="entry name" value="SCP-x_thiolase"/>
    <property type="match status" value="1"/>
</dbReference>
<evidence type="ECO:0000313" key="3">
    <source>
        <dbReference type="EMBL" id="CAB1370810.1"/>
    </source>
</evidence>
<dbReference type="Pfam" id="PF22691">
    <property type="entry name" value="Thiolase_C_1"/>
    <property type="match status" value="1"/>
</dbReference>
<dbReference type="InterPro" id="IPR055140">
    <property type="entry name" value="Thiolase_C_2"/>
</dbReference>
<evidence type="ECO:0000313" key="4">
    <source>
        <dbReference type="Proteomes" id="UP000515733"/>
    </source>
</evidence>
<dbReference type="OrthoDB" id="9785768at2"/>
<reference evidence="3 4" key="1">
    <citation type="submission" date="2020-03" db="EMBL/GenBank/DDBJ databases">
        <authorList>
            <consortium name="Genoscope - CEA"/>
            <person name="William W."/>
        </authorList>
    </citation>
    <scope>NUCLEOTIDE SEQUENCE [LARGE SCALE GENOMIC DNA]</scope>
    <source>
        <strain evidence="4">DSM 16959</strain>
    </source>
</reference>
<proteinExistence type="predicted"/>
<dbReference type="InterPro" id="IPR020616">
    <property type="entry name" value="Thiolase_N"/>
</dbReference>
<accession>A0A6S6Y5R9</accession>
<dbReference type="Proteomes" id="UP000515733">
    <property type="component" value="Chromosome"/>
</dbReference>
<dbReference type="Gene3D" id="3.40.47.10">
    <property type="match status" value="1"/>
</dbReference>
<sequence>MRDVAVLGVGMHPFGKLENKSIKDLCRHAVSEALKDAGIRWHEVQAIAAGSSRFSGGKGWGLNGNDVSEDMGSTGLPIYNLSAGGAAAGNAFNVGHLLVATGVHDMVLVVGGEKMPAGFIQTSGVEDETDLEFLRQRCIGLPGPAFWGLLAQRRMMDYGTTEEHYAAAVVKAHKLGVHNPYARFQKEFSQEQVLKSAMVNDPLRLFEICPVSDGAAAVILCSAERARRATASPVLVASSCAATNLFGDGLLRGVSTPLPADGRFMHSECDSAVRKAMELAGMGHQDIDLIELQDNTPYYELAWPEEWGFCAPGESDRMVLQGETMPTGRLPINPSGGLTCFGEASTAVGLVQACEITWQLRGQAGGRQVPNARVGLMQSTGLGGNGAAAILKR</sequence>
<dbReference type="InterPro" id="IPR016039">
    <property type="entry name" value="Thiolase-like"/>
</dbReference>
<dbReference type="AlphaFoldDB" id="A0A6S6Y5R9"/>
<feature type="domain" description="Thiolase N-terminal" evidence="1">
    <location>
        <begin position="4"/>
        <end position="223"/>
    </location>
</feature>
<dbReference type="RefSeq" id="WP_145769534.1">
    <property type="nucleotide sequence ID" value="NZ_LR778301.1"/>
</dbReference>
<dbReference type="Pfam" id="PF00108">
    <property type="entry name" value="Thiolase_N"/>
    <property type="match status" value="1"/>
</dbReference>
<feature type="domain" description="Thiolase C-terminal" evidence="2">
    <location>
        <begin position="267"/>
        <end position="387"/>
    </location>
</feature>
<protein>
    <submittedName>
        <fullName evidence="3">Transporter</fullName>
    </submittedName>
</protein>
<keyword evidence="4" id="KW-1185">Reference proteome</keyword>